<feature type="domain" description="HpcH/HpaI aldolase/citrate lyase" evidence="6">
    <location>
        <begin position="44"/>
        <end position="267"/>
    </location>
</feature>
<dbReference type="EnsemblMetazoa" id="Aqu2.1.19902_001">
    <property type="protein sequence ID" value="Aqu2.1.19902_001"/>
    <property type="gene ID" value="Aqu2.1.19902"/>
</dbReference>
<dbReference type="EnsemblMetazoa" id="XM_003389545.3">
    <property type="protein sequence ID" value="XP_003389593.1"/>
    <property type="gene ID" value="LOC100631755"/>
</dbReference>
<feature type="binding site" evidence="5">
    <location>
        <position position="200"/>
    </location>
    <ligand>
        <name>Mg(2+)</name>
        <dbReference type="ChEBI" id="CHEBI:18420"/>
    </ligand>
</feature>
<dbReference type="Gene3D" id="3.20.20.60">
    <property type="entry name" value="Phosphoenolpyruvate-binding domains"/>
    <property type="match status" value="1"/>
</dbReference>
<sequence>MVTLITGFSARFSFSRLCPWHRLLSTGADIDCSSSNDGVFFPRRALMYIPGSDVRKLNKIPTLGVDTVAIDLEDGVAANQKEAARSNLPLALSLATQGNSEVLVRINDMTSGHVKDDLKAIFAHRIKPHGIMLPKCESKEDLKILDFLVGFYTPPDAPIPSLHIMMESISSLLSIRDTCSYGLHRLKHLVLESVTFGSEDYLASLGIHDGEESHLLAARQSFVTQVKSLGLQALDSVSVDYKDIERLKLKSEDSARMGFTGKQVIHPGQIDVVQSAYSPSPESIEWAEELIRIFKEHQQFGKGAFTYKGKMIDRPILLQAENILKMKKALRKD</sequence>
<feature type="binding site" evidence="4">
    <location>
        <position position="105"/>
    </location>
    <ligand>
        <name>substrate</name>
    </ligand>
</feature>
<feature type="binding site" evidence="4">
    <location>
        <position position="167"/>
    </location>
    <ligand>
        <name>substrate</name>
    </ligand>
</feature>
<reference evidence="7" key="2">
    <citation type="submission" date="2017-05" db="UniProtKB">
        <authorList>
            <consortium name="EnsemblMetazoa"/>
        </authorList>
    </citation>
    <scope>IDENTIFICATION</scope>
</reference>
<dbReference type="Proteomes" id="UP000007879">
    <property type="component" value="Unassembled WGS sequence"/>
</dbReference>
<protein>
    <recommendedName>
        <fullName evidence="6">HpcH/HpaI aldolase/citrate lyase domain-containing protein</fullName>
    </recommendedName>
</protein>
<dbReference type="KEGG" id="aqu:100631755"/>
<accession>A0A1X7TWR7</accession>
<name>A0A1X7TWR7_AMPQE</name>
<dbReference type="eggNOG" id="ENOG502QQPK">
    <property type="taxonomic scope" value="Eukaryota"/>
</dbReference>
<evidence type="ECO:0000313" key="7">
    <source>
        <dbReference type="EnsemblMetazoa" id="Aqu2.1.19902_001"/>
    </source>
</evidence>
<dbReference type="PANTHER" id="PTHR11105:SF0">
    <property type="entry name" value="CITRAMALYL-COA LYASE, MITOCHONDRIAL"/>
    <property type="match status" value="1"/>
</dbReference>
<dbReference type="GO" id="GO:0046872">
    <property type="term" value="F:metal ion binding"/>
    <property type="evidence" value="ECO:0007669"/>
    <property type="project" value="UniProtKB-KW"/>
</dbReference>
<dbReference type="Pfam" id="PF03328">
    <property type="entry name" value="HpcH_HpaI"/>
    <property type="match status" value="1"/>
</dbReference>
<dbReference type="InterPro" id="IPR011206">
    <property type="entry name" value="Citrate_lyase_beta/mcl1/mcl2"/>
</dbReference>
<organism evidence="7">
    <name type="scientific">Amphimedon queenslandica</name>
    <name type="common">Sponge</name>
    <dbReference type="NCBI Taxonomy" id="400682"/>
    <lineage>
        <taxon>Eukaryota</taxon>
        <taxon>Metazoa</taxon>
        <taxon>Porifera</taxon>
        <taxon>Demospongiae</taxon>
        <taxon>Heteroscleromorpha</taxon>
        <taxon>Haplosclerida</taxon>
        <taxon>Niphatidae</taxon>
        <taxon>Amphimedon</taxon>
    </lineage>
</organism>
<dbReference type="InterPro" id="IPR040186">
    <property type="entry name" value="Citramalyl-CoA_lyase"/>
</dbReference>
<feature type="binding site" evidence="5">
    <location>
        <position position="167"/>
    </location>
    <ligand>
        <name>Mg(2+)</name>
        <dbReference type="ChEBI" id="CHEBI:18420"/>
    </ligand>
</feature>
<keyword evidence="3 5" id="KW-0460">Magnesium</keyword>
<dbReference type="GO" id="GO:0106064">
    <property type="term" value="P:regulation of cobalamin metabolic process"/>
    <property type="evidence" value="ECO:0007669"/>
    <property type="project" value="TreeGrafter"/>
</dbReference>
<dbReference type="InterPro" id="IPR005000">
    <property type="entry name" value="Aldolase/citrate-lyase_domain"/>
</dbReference>
<dbReference type="InterPro" id="IPR040442">
    <property type="entry name" value="Pyrv_kinase-like_dom_sf"/>
</dbReference>
<comment type="cofactor">
    <cofactor evidence="1">
        <name>Mg(2+)</name>
        <dbReference type="ChEBI" id="CHEBI:18420"/>
    </cofactor>
</comment>
<reference evidence="8" key="1">
    <citation type="journal article" date="2010" name="Nature">
        <title>The Amphimedon queenslandica genome and the evolution of animal complexity.</title>
        <authorList>
            <person name="Srivastava M."/>
            <person name="Simakov O."/>
            <person name="Chapman J."/>
            <person name="Fahey B."/>
            <person name="Gauthier M.E."/>
            <person name="Mitros T."/>
            <person name="Richards G.S."/>
            <person name="Conaco C."/>
            <person name="Dacre M."/>
            <person name="Hellsten U."/>
            <person name="Larroux C."/>
            <person name="Putnam N.H."/>
            <person name="Stanke M."/>
            <person name="Adamska M."/>
            <person name="Darling A."/>
            <person name="Degnan S.M."/>
            <person name="Oakley T.H."/>
            <person name="Plachetzki D.C."/>
            <person name="Zhai Y."/>
            <person name="Adamski M."/>
            <person name="Calcino A."/>
            <person name="Cummins S.F."/>
            <person name="Goodstein D.M."/>
            <person name="Harris C."/>
            <person name="Jackson D.J."/>
            <person name="Leys S.P."/>
            <person name="Shu S."/>
            <person name="Woodcroft B.J."/>
            <person name="Vervoort M."/>
            <person name="Kosik K.S."/>
            <person name="Manning G."/>
            <person name="Degnan B.M."/>
            <person name="Rokhsar D.S."/>
        </authorList>
    </citation>
    <scope>NUCLEOTIDE SEQUENCE [LARGE SCALE GENOMIC DNA]</scope>
</reference>
<gene>
    <name evidence="7" type="primary">100631755</name>
</gene>
<dbReference type="SUPFAM" id="SSF51621">
    <property type="entry name" value="Phosphoenolpyruvate/pyruvate domain"/>
    <property type="match status" value="1"/>
</dbReference>
<keyword evidence="8" id="KW-1185">Reference proteome</keyword>
<dbReference type="AlphaFoldDB" id="A0A1X7TWR7"/>
<evidence type="ECO:0000256" key="4">
    <source>
        <dbReference type="PIRSR" id="PIRSR015582-1"/>
    </source>
</evidence>
<evidence type="ECO:0000256" key="2">
    <source>
        <dbReference type="ARBA" id="ARBA00022723"/>
    </source>
</evidence>
<dbReference type="GO" id="GO:0047777">
    <property type="term" value="F:(S)-citramalyl-CoA lyase activity"/>
    <property type="evidence" value="ECO:0007669"/>
    <property type="project" value="TreeGrafter"/>
</dbReference>
<dbReference type="InParanoid" id="A0A1X7TWR7"/>
<dbReference type="PANTHER" id="PTHR11105">
    <property type="entry name" value="CITRATE LYASE SUBUNIT BETA-RELATED"/>
    <property type="match status" value="1"/>
</dbReference>
<evidence type="ECO:0000256" key="5">
    <source>
        <dbReference type="PIRSR" id="PIRSR015582-2"/>
    </source>
</evidence>
<dbReference type="OrthoDB" id="1773at2759"/>
<dbReference type="InterPro" id="IPR015813">
    <property type="entry name" value="Pyrv/PenolPyrv_kinase-like_dom"/>
</dbReference>
<dbReference type="PIRSF" id="PIRSF015582">
    <property type="entry name" value="Cit_lyase_B"/>
    <property type="match status" value="1"/>
</dbReference>
<evidence type="ECO:0000313" key="8">
    <source>
        <dbReference type="Proteomes" id="UP000007879"/>
    </source>
</evidence>
<evidence type="ECO:0000256" key="1">
    <source>
        <dbReference type="ARBA" id="ARBA00001946"/>
    </source>
</evidence>
<proteinExistence type="predicted"/>
<keyword evidence="2 5" id="KW-0479">Metal-binding</keyword>
<dbReference type="STRING" id="400682.A0A1X7TWR7"/>
<evidence type="ECO:0000259" key="6">
    <source>
        <dbReference type="Pfam" id="PF03328"/>
    </source>
</evidence>
<evidence type="ECO:0000256" key="3">
    <source>
        <dbReference type="ARBA" id="ARBA00022842"/>
    </source>
</evidence>